<dbReference type="GO" id="GO:0006508">
    <property type="term" value="P:proteolysis"/>
    <property type="evidence" value="ECO:0007669"/>
    <property type="project" value="TreeGrafter"/>
</dbReference>
<dbReference type="PROSITE" id="PS50092">
    <property type="entry name" value="TSP1"/>
    <property type="match status" value="1"/>
</dbReference>
<dbReference type="Pfam" id="PF00090">
    <property type="entry name" value="TSP_1"/>
    <property type="match status" value="1"/>
</dbReference>
<accession>A0A016S1K3</accession>
<dbReference type="GO" id="GO:0031012">
    <property type="term" value="C:extracellular matrix"/>
    <property type="evidence" value="ECO:0007669"/>
    <property type="project" value="TreeGrafter"/>
</dbReference>
<evidence type="ECO:0000313" key="3">
    <source>
        <dbReference type="EMBL" id="EYB84520.1"/>
    </source>
</evidence>
<keyword evidence="4" id="KW-1185">Reference proteome</keyword>
<proteinExistence type="predicted"/>
<evidence type="ECO:0000256" key="2">
    <source>
        <dbReference type="ARBA" id="ARBA00022525"/>
    </source>
</evidence>
<dbReference type="OrthoDB" id="6273859at2759"/>
<dbReference type="InterPro" id="IPR036383">
    <property type="entry name" value="TSP1_rpt_sf"/>
</dbReference>
<name>A0A016S1K3_9BILA</name>
<dbReference type="AlphaFoldDB" id="A0A016S1K3"/>
<dbReference type="STRING" id="53326.A0A016S1K3"/>
<gene>
    <name evidence="3" type="primary">Acey_s0314.g2212</name>
    <name evidence="3" type="ORF">Y032_0314g2212</name>
</gene>
<dbReference type="InterPro" id="IPR050439">
    <property type="entry name" value="ADAMTS_ADAMTS-like"/>
</dbReference>
<evidence type="ECO:0000256" key="1">
    <source>
        <dbReference type="ARBA" id="ARBA00004613"/>
    </source>
</evidence>
<comment type="caution">
    <text evidence="3">The sequence shown here is derived from an EMBL/GenBank/DDBJ whole genome shotgun (WGS) entry which is preliminary data.</text>
</comment>
<dbReference type="InterPro" id="IPR000884">
    <property type="entry name" value="TSP1_rpt"/>
</dbReference>
<dbReference type="Proteomes" id="UP000024635">
    <property type="component" value="Unassembled WGS sequence"/>
</dbReference>
<dbReference type="GO" id="GO:0005576">
    <property type="term" value="C:extracellular region"/>
    <property type="evidence" value="ECO:0007669"/>
    <property type="project" value="UniProtKB-SubCell"/>
</dbReference>
<dbReference type="PANTHER" id="PTHR13723">
    <property type="entry name" value="ADAMTS A DISINTEGRIN AND METALLOPROTEASE WITH THROMBOSPONDIN MOTIFS PROTEASE"/>
    <property type="match status" value="1"/>
</dbReference>
<dbReference type="GO" id="GO:0004222">
    <property type="term" value="F:metalloendopeptidase activity"/>
    <property type="evidence" value="ECO:0007669"/>
    <property type="project" value="TreeGrafter"/>
</dbReference>
<reference evidence="4" key="1">
    <citation type="journal article" date="2015" name="Nat. Genet.">
        <title>The genome and transcriptome of the zoonotic hookworm Ancylostoma ceylanicum identify infection-specific gene families.</title>
        <authorList>
            <person name="Schwarz E.M."/>
            <person name="Hu Y."/>
            <person name="Antoshechkin I."/>
            <person name="Miller M.M."/>
            <person name="Sternberg P.W."/>
            <person name="Aroian R.V."/>
        </authorList>
    </citation>
    <scope>NUCLEOTIDE SEQUENCE</scope>
    <source>
        <strain evidence="4">HY135</strain>
    </source>
</reference>
<evidence type="ECO:0000313" key="4">
    <source>
        <dbReference type="Proteomes" id="UP000024635"/>
    </source>
</evidence>
<sequence>MGLVLIAKFWPAVMSIFGTVLLLVNQRNFCTDSDIRIRTKIKLNFHLRFHAGAGSKTFCPGPLDESRVCNLGECPQWGVWTSWSTCTRTCNTGEMLRTRECENGEGCEGASEERLLCNQHVNNTSYQ</sequence>
<organism evidence="3 4">
    <name type="scientific">Ancylostoma ceylanicum</name>
    <dbReference type="NCBI Taxonomy" id="53326"/>
    <lineage>
        <taxon>Eukaryota</taxon>
        <taxon>Metazoa</taxon>
        <taxon>Ecdysozoa</taxon>
        <taxon>Nematoda</taxon>
        <taxon>Chromadorea</taxon>
        <taxon>Rhabditida</taxon>
        <taxon>Rhabditina</taxon>
        <taxon>Rhabditomorpha</taxon>
        <taxon>Strongyloidea</taxon>
        <taxon>Ancylostomatidae</taxon>
        <taxon>Ancylostomatinae</taxon>
        <taxon>Ancylostoma</taxon>
    </lineage>
</organism>
<protein>
    <recommendedName>
        <fullName evidence="5">Thrombospondin type 1 domain protein</fullName>
    </recommendedName>
</protein>
<dbReference type="SMART" id="SM00209">
    <property type="entry name" value="TSP1"/>
    <property type="match status" value="1"/>
</dbReference>
<keyword evidence="2" id="KW-0964">Secreted</keyword>
<evidence type="ECO:0008006" key="5">
    <source>
        <dbReference type="Google" id="ProtNLM"/>
    </source>
</evidence>
<comment type="subcellular location">
    <subcellularLocation>
        <location evidence="1">Secreted</location>
    </subcellularLocation>
</comment>
<dbReference type="Gene3D" id="2.20.100.10">
    <property type="entry name" value="Thrombospondin type-1 (TSP1) repeat"/>
    <property type="match status" value="1"/>
</dbReference>
<dbReference type="SUPFAM" id="SSF82895">
    <property type="entry name" value="TSP-1 type 1 repeat"/>
    <property type="match status" value="1"/>
</dbReference>
<dbReference type="EMBL" id="JARK01001650">
    <property type="protein sequence ID" value="EYB84520.1"/>
    <property type="molecule type" value="Genomic_DNA"/>
</dbReference>
<dbReference type="PANTHER" id="PTHR13723:SF304">
    <property type="entry name" value="A DISINTEGRIN AND METALLOPROTEINASE WITH THROMBOSPONDIN MOTIFS 2-LIKE PROTEIN"/>
    <property type="match status" value="1"/>
</dbReference>
<dbReference type="GO" id="GO:0030198">
    <property type="term" value="P:extracellular matrix organization"/>
    <property type="evidence" value="ECO:0007669"/>
    <property type="project" value="TreeGrafter"/>
</dbReference>